<proteinExistence type="predicted"/>
<evidence type="ECO:0000256" key="1">
    <source>
        <dbReference type="SAM" id="Phobius"/>
    </source>
</evidence>
<dbReference type="EMBL" id="MPUH01001075">
    <property type="protein sequence ID" value="OMJ70566.1"/>
    <property type="molecule type" value="Genomic_DNA"/>
</dbReference>
<accession>A0A1R2B1D6</accession>
<keyword evidence="1" id="KW-0472">Membrane</keyword>
<sequence length="157" mass="17877">MSLESKGLFNQTCYVDCLTSSFEINECLFICDENKELSQSMEESFINMKTLMIGKANEQRFTKFKGGFWSCTKSCIVSTCDKTQETCYENCLNSCKVATNNLENSIMEVSGKSFSCVILGILGFSLLTYFVSAIKNKNDFLRRNMVSETSYRLMNIF</sequence>
<gene>
    <name evidence="2" type="ORF">SteCoe_31420</name>
</gene>
<keyword evidence="3" id="KW-1185">Reference proteome</keyword>
<dbReference type="Proteomes" id="UP000187209">
    <property type="component" value="Unassembled WGS sequence"/>
</dbReference>
<feature type="transmembrane region" description="Helical" evidence="1">
    <location>
        <begin position="114"/>
        <end position="134"/>
    </location>
</feature>
<evidence type="ECO:0000313" key="3">
    <source>
        <dbReference type="Proteomes" id="UP000187209"/>
    </source>
</evidence>
<evidence type="ECO:0000313" key="2">
    <source>
        <dbReference type="EMBL" id="OMJ70566.1"/>
    </source>
</evidence>
<name>A0A1R2B1D6_9CILI</name>
<organism evidence="2 3">
    <name type="scientific">Stentor coeruleus</name>
    <dbReference type="NCBI Taxonomy" id="5963"/>
    <lineage>
        <taxon>Eukaryota</taxon>
        <taxon>Sar</taxon>
        <taxon>Alveolata</taxon>
        <taxon>Ciliophora</taxon>
        <taxon>Postciliodesmatophora</taxon>
        <taxon>Heterotrichea</taxon>
        <taxon>Heterotrichida</taxon>
        <taxon>Stentoridae</taxon>
        <taxon>Stentor</taxon>
    </lineage>
</organism>
<keyword evidence="1" id="KW-1133">Transmembrane helix</keyword>
<keyword evidence="1" id="KW-0812">Transmembrane</keyword>
<protein>
    <submittedName>
        <fullName evidence="2">Uncharacterized protein</fullName>
    </submittedName>
</protein>
<dbReference type="AlphaFoldDB" id="A0A1R2B1D6"/>
<comment type="caution">
    <text evidence="2">The sequence shown here is derived from an EMBL/GenBank/DDBJ whole genome shotgun (WGS) entry which is preliminary data.</text>
</comment>
<reference evidence="2 3" key="1">
    <citation type="submission" date="2016-11" db="EMBL/GenBank/DDBJ databases">
        <title>The macronuclear genome of Stentor coeruleus: a giant cell with tiny introns.</title>
        <authorList>
            <person name="Slabodnick M."/>
            <person name="Ruby J.G."/>
            <person name="Reiff S.B."/>
            <person name="Swart E.C."/>
            <person name="Gosai S."/>
            <person name="Prabakaran S."/>
            <person name="Witkowska E."/>
            <person name="Larue G.E."/>
            <person name="Fisher S."/>
            <person name="Freeman R.M."/>
            <person name="Gunawardena J."/>
            <person name="Chu W."/>
            <person name="Stover N.A."/>
            <person name="Gregory B.D."/>
            <person name="Nowacki M."/>
            <person name="Derisi J."/>
            <person name="Roy S.W."/>
            <person name="Marshall W.F."/>
            <person name="Sood P."/>
        </authorList>
    </citation>
    <scope>NUCLEOTIDE SEQUENCE [LARGE SCALE GENOMIC DNA]</scope>
    <source>
        <strain evidence="2">WM001</strain>
    </source>
</reference>